<protein>
    <submittedName>
        <fullName evidence="1">Uncharacterized protein</fullName>
    </submittedName>
</protein>
<dbReference type="EMBL" id="JXTC01000043">
    <property type="protein sequence ID" value="PON95714.1"/>
    <property type="molecule type" value="Genomic_DNA"/>
</dbReference>
<comment type="caution">
    <text evidence="1">The sequence shown here is derived from an EMBL/GenBank/DDBJ whole genome shotgun (WGS) entry which is preliminary data.</text>
</comment>
<evidence type="ECO:0000313" key="2">
    <source>
        <dbReference type="Proteomes" id="UP000237000"/>
    </source>
</evidence>
<dbReference type="Proteomes" id="UP000237000">
    <property type="component" value="Unassembled WGS sequence"/>
</dbReference>
<organism evidence="1 2">
    <name type="scientific">Trema orientale</name>
    <name type="common">Charcoal tree</name>
    <name type="synonym">Celtis orientalis</name>
    <dbReference type="NCBI Taxonomy" id="63057"/>
    <lineage>
        <taxon>Eukaryota</taxon>
        <taxon>Viridiplantae</taxon>
        <taxon>Streptophyta</taxon>
        <taxon>Embryophyta</taxon>
        <taxon>Tracheophyta</taxon>
        <taxon>Spermatophyta</taxon>
        <taxon>Magnoliopsida</taxon>
        <taxon>eudicotyledons</taxon>
        <taxon>Gunneridae</taxon>
        <taxon>Pentapetalae</taxon>
        <taxon>rosids</taxon>
        <taxon>fabids</taxon>
        <taxon>Rosales</taxon>
        <taxon>Cannabaceae</taxon>
        <taxon>Trema</taxon>
    </lineage>
</organism>
<dbReference type="AlphaFoldDB" id="A0A2P5FD58"/>
<reference evidence="2" key="1">
    <citation type="submission" date="2016-06" db="EMBL/GenBank/DDBJ databases">
        <title>Parallel loss of symbiosis genes in relatives of nitrogen-fixing non-legume Parasponia.</title>
        <authorList>
            <person name="Van Velzen R."/>
            <person name="Holmer R."/>
            <person name="Bu F."/>
            <person name="Rutten L."/>
            <person name="Van Zeijl A."/>
            <person name="Liu W."/>
            <person name="Santuari L."/>
            <person name="Cao Q."/>
            <person name="Sharma T."/>
            <person name="Shen D."/>
            <person name="Roswanjaya Y."/>
            <person name="Wardhani T."/>
            <person name="Kalhor M.S."/>
            <person name="Jansen J."/>
            <person name="Van den Hoogen J."/>
            <person name="Gungor B."/>
            <person name="Hartog M."/>
            <person name="Hontelez J."/>
            <person name="Verver J."/>
            <person name="Yang W.-C."/>
            <person name="Schijlen E."/>
            <person name="Repin R."/>
            <person name="Schilthuizen M."/>
            <person name="Schranz E."/>
            <person name="Heidstra R."/>
            <person name="Miyata K."/>
            <person name="Fedorova E."/>
            <person name="Kohlen W."/>
            <person name="Bisseling T."/>
            <person name="Smit S."/>
            <person name="Geurts R."/>
        </authorList>
    </citation>
    <scope>NUCLEOTIDE SEQUENCE [LARGE SCALE GENOMIC DNA]</scope>
    <source>
        <strain evidence="2">cv. RG33-2</strain>
    </source>
</reference>
<gene>
    <name evidence="1" type="ORF">TorRG33x02_085430</name>
</gene>
<sequence>MYRKAFPVLESTGLDIVIALKCVEYVIGACAAVLLKHYLGRNIVVLLALVSLSVELHAMRKLVDIAPDISFLDVFLLAIMEIAFHQTLDKSCAFMCVLVSSCAAAFYKYRSYSTPVIYAELHHELETGLLVDSISNPHKLSD</sequence>
<evidence type="ECO:0000313" key="1">
    <source>
        <dbReference type="EMBL" id="PON95714.1"/>
    </source>
</evidence>
<accession>A0A2P5FD58</accession>
<keyword evidence="2" id="KW-1185">Reference proteome</keyword>
<dbReference type="InParanoid" id="A0A2P5FD58"/>
<name>A0A2P5FD58_TREOI</name>
<proteinExistence type="predicted"/>